<evidence type="ECO:0000256" key="6">
    <source>
        <dbReference type="ARBA" id="ARBA00022559"/>
    </source>
</evidence>
<dbReference type="InterPro" id="IPR033905">
    <property type="entry name" value="Secretory_peroxidase"/>
</dbReference>
<feature type="binding site" evidence="17">
    <location>
        <position position="142"/>
    </location>
    <ligand>
        <name>Ca(2+)</name>
        <dbReference type="ChEBI" id="CHEBI:29108"/>
        <label>1</label>
    </ligand>
</feature>
<evidence type="ECO:0000256" key="10">
    <source>
        <dbReference type="ARBA" id="ARBA00022837"/>
    </source>
</evidence>
<dbReference type="Proteomes" id="UP001374584">
    <property type="component" value="Unassembled WGS sequence"/>
</dbReference>
<dbReference type="Gene3D" id="1.10.420.10">
    <property type="entry name" value="Peroxidase, domain 2"/>
    <property type="match status" value="1"/>
</dbReference>
<comment type="similarity">
    <text evidence="20">Belongs to the peroxidase family. Classical plant (class III) peroxidase subfamily.</text>
</comment>
<feature type="chain" id="PRO_5042661234" description="Peroxidase" evidence="20">
    <location>
        <begin position="23"/>
        <end position="383"/>
    </location>
</feature>
<dbReference type="PANTHER" id="PTHR31517:SF59">
    <property type="entry name" value="PEROXIDASE"/>
    <property type="match status" value="1"/>
</dbReference>
<keyword evidence="10 17" id="KW-0106">Calcium</keyword>
<dbReference type="PANTHER" id="PTHR31517">
    <property type="match status" value="1"/>
</dbReference>
<dbReference type="InterPro" id="IPR000823">
    <property type="entry name" value="Peroxidase_pln"/>
</dbReference>
<protein>
    <recommendedName>
        <fullName evidence="4 20">Peroxidase</fullName>
        <ecNumber evidence="4 20">1.11.1.7</ecNumber>
    </recommendedName>
</protein>
<evidence type="ECO:0000256" key="8">
    <source>
        <dbReference type="ARBA" id="ARBA00022723"/>
    </source>
</evidence>
<dbReference type="GO" id="GO:0046872">
    <property type="term" value="F:metal ion binding"/>
    <property type="evidence" value="ECO:0007669"/>
    <property type="project" value="UniProtKB-UniRule"/>
</dbReference>
<keyword evidence="13 19" id="KW-1015">Disulfide bond</keyword>
<dbReference type="GO" id="GO:0006979">
    <property type="term" value="P:response to oxidative stress"/>
    <property type="evidence" value="ECO:0007669"/>
    <property type="project" value="UniProtKB-UniRule"/>
</dbReference>
<reference evidence="23 24" key="1">
    <citation type="submission" date="2024-01" db="EMBL/GenBank/DDBJ databases">
        <title>The genomes of 5 underutilized Papilionoideae crops provide insights into root nodulation and disease resistanc.</title>
        <authorList>
            <person name="Jiang F."/>
        </authorList>
    </citation>
    <scope>NUCLEOTIDE SEQUENCE [LARGE SCALE GENOMIC DNA]</scope>
    <source>
        <strain evidence="23">JINMINGXINNONG_FW02</strain>
        <tissue evidence="23">Leaves</tissue>
    </source>
</reference>
<evidence type="ECO:0000256" key="14">
    <source>
        <dbReference type="ARBA" id="ARBA00023324"/>
    </source>
</evidence>
<keyword evidence="11 20" id="KW-0560">Oxidoreductase</keyword>
<dbReference type="GO" id="GO:0020037">
    <property type="term" value="F:heme binding"/>
    <property type="evidence" value="ECO:0007669"/>
    <property type="project" value="UniProtKB-UniRule"/>
</dbReference>
<dbReference type="Gene3D" id="1.10.520.10">
    <property type="match status" value="1"/>
</dbReference>
<dbReference type="PRINTS" id="PR00461">
    <property type="entry name" value="PLPEROXIDASE"/>
</dbReference>
<dbReference type="PROSITE" id="PS50873">
    <property type="entry name" value="PEROXIDASE_4"/>
    <property type="match status" value="1"/>
</dbReference>
<dbReference type="GO" id="GO:0005576">
    <property type="term" value="C:extracellular region"/>
    <property type="evidence" value="ECO:0007669"/>
    <property type="project" value="UniProtKB-SubCell"/>
</dbReference>
<comment type="catalytic activity">
    <reaction evidence="1 20">
        <text>2 a phenolic donor + H2O2 = 2 a phenolic radical donor + 2 H2O</text>
        <dbReference type="Rhea" id="RHEA:56136"/>
        <dbReference type="ChEBI" id="CHEBI:15377"/>
        <dbReference type="ChEBI" id="CHEBI:16240"/>
        <dbReference type="ChEBI" id="CHEBI:139520"/>
        <dbReference type="ChEBI" id="CHEBI:139521"/>
        <dbReference type="EC" id="1.11.1.7"/>
    </reaction>
</comment>
<evidence type="ECO:0000256" key="18">
    <source>
        <dbReference type="PIRSR" id="PIRSR600823-4"/>
    </source>
</evidence>
<evidence type="ECO:0000256" key="3">
    <source>
        <dbReference type="ARBA" id="ARBA00006873"/>
    </source>
</evidence>
<dbReference type="FunFam" id="1.10.420.10:FF:000007">
    <property type="entry name" value="Peroxidase"/>
    <property type="match status" value="1"/>
</dbReference>
<dbReference type="InterPro" id="IPR019793">
    <property type="entry name" value="Peroxidases_heam-ligand_BS"/>
</dbReference>
<evidence type="ECO:0000256" key="20">
    <source>
        <dbReference type="RuleBase" id="RU362060"/>
    </source>
</evidence>
<feature type="site" description="Transition state stabilizer" evidence="18">
    <location>
        <position position="115"/>
    </location>
</feature>
<dbReference type="PRINTS" id="PR00458">
    <property type="entry name" value="PEROXIDASE"/>
</dbReference>
<evidence type="ECO:0000259" key="22">
    <source>
        <dbReference type="PROSITE" id="PS50873"/>
    </source>
</evidence>
<feature type="disulfide bond" evidence="19">
    <location>
        <begin position="121"/>
        <end position="126"/>
    </location>
</feature>
<feature type="binding site" evidence="16">
    <location>
        <position position="218"/>
    </location>
    <ligand>
        <name>substrate</name>
    </ligand>
</feature>
<feature type="disulfide bond" evidence="19">
    <location>
        <begin position="255"/>
        <end position="287"/>
    </location>
</feature>
<comment type="similarity">
    <text evidence="3">Belongs to the peroxidase family. Ascorbate peroxidase subfamily.</text>
</comment>
<proteinExistence type="inferred from homology"/>
<evidence type="ECO:0000256" key="9">
    <source>
        <dbReference type="ARBA" id="ARBA00022729"/>
    </source>
</evidence>
<accession>A0AAN9NDB3</accession>
<keyword evidence="12 17" id="KW-0408">Iron</keyword>
<feature type="binding site" evidence="17">
    <location>
        <position position="129"/>
    </location>
    <ligand>
        <name>Ca(2+)</name>
        <dbReference type="ChEBI" id="CHEBI:29108"/>
        <label>1</label>
    </ligand>
</feature>
<feature type="binding site" evidence="17">
    <location>
        <position position="303"/>
    </location>
    <ligand>
        <name>Ca(2+)</name>
        <dbReference type="ChEBI" id="CHEBI:29108"/>
        <label>2</label>
    </ligand>
</feature>
<sequence>MSRIFLTTLSLLLLLLAPYAAGEGYKFKDSQFHNLFPFLGRDEDSNTELTGDSPEDKKQFNDRTPYSLPKNAVQSTSKMGQGFYDQTCPDVEKIVSKTFAQILKDNPGAIAHVIRLQFHDCFVNGCDASILLDYTPSGDNVEKSSSFNGLLLKGADLIDDIKAKVEEKCPGIVSCADIMAFSTYEAMAMAGLPRQRAVGGRKDSIISLASIVESNNLPLPDWTIDQMMELFGRKGFNIEEMVVLLGAHSVGMAHCDFFMQRAFNFNGTGKPDPVLPKDVVNELQKACPNGGTALFRNPPVAFDTTPTVLDNLFFQEMVQKKRTLLLSDSHLYEDPRTKPIVEQMANDHTLFPKRFPEVMYKLTSLNVLKGTEGEIRKICRSTN</sequence>
<feature type="binding site" evidence="17">
    <location>
        <position position="127"/>
    </location>
    <ligand>
        <name>Ca(2+)</name>
        <dbReference type="ChEBI" id="CHEBI:29108"/>
        <label>1</label>
    </ligand>
</feature>
<feature type="domain" description="Plant heme peroxidase family profile" evidence="22">
    <location>
        <begin position="78"/>
        <end position="383"/>
    </location>
</feature>
<feature type="binding site" evidence="17">
    <location>
        <position position="125"/>
    </location>
    <ligand>
        <name>Ca(2+)</name>
        <dbReference type="ChEBI" id="CHEBI:29108"/>
        <label>1</label>
    </ligand>
</feature>
<dbReference type="FunFam" id="1.10.520.10:FF:000023">
    <property type="entry name" value="Peroxidase"/>
    <property type="match status" value="1"/>
</dbReference>
<comment type="subcellular location">
    <subcellularLocation>
        <location evidence="20">Secreted</location>
    </subcellularLocation>
</comment>
<comment type="caution">
    <text evidence="23">The sequence shown here is derived from an EMBL/GenBank/DDBJ whole genome shotgun (WGS) entry which is preliminary data.</text>
</comment>
<evidence type="ECO:0000256" key="17">
    <source>
        <dbReference type="PIRSR" id="PIRSR600823-3"/>
    </source>
</evidence>
<organism evidence="23 24">
    <name type="scientific">Phaseolus coccineus</name>
    <name type="common">Scarlet runner bean</name>
    <name type="synonym">Phaseolus multiflorus</name>
    <dbReference type="NCBI Taxonomy" id="3886"/>
    <lineage>
        <taxon>Eukaryota</taxon>
        <taxon>Viridiplantae</taxon>
        <taxon>Streptophyta</taxon>
        <taxon>Embryophyta</taxon>
        <taxon>Tracheophyta</taxon>
        <taxon>Spermatophyta</taxon>
        <taxon>Magnoliopsida</taxon>
        <taxon>eudicotyledons</taxon>
        <taxon>Gunneridae</taxon>
        <taxon>Pentapetalae</taxon>
        <taxon>rosids</taxon>
        <taxon>fabids</taxon>
        <taxon>Fabales</taxon>
        <taxon>Fabaceae</taxon>
        <taxon>Papilionoideae</taxon>
        <taxon>50 kb inversion clade</taxon>
        <taxon>NPAAA clade</taxon>
        <taxon>indigoferoid/millettioid clade</taxon>
        <taxon>Phaseoleae</taxon>
        <taxon>Phaseolus</taxon>
    </lineage>
</organism>
<dbReference type="AlphaFoldDB" id="A0AAN9NDB3"/>
<keyword evidence="24" id="KW-1185">Reference proteome</keyword>
<feature type="disulfide bond" evidence="19">
    <location>
        <begin position="175"/>
        <end position="379"/>
    </location>
</feature>
<comment type="cofactor">
    <cofactor evidence="17 20">
        <name>heme b</name>
        <dbReference type="ChEBI" id="CHEBI:60344"/>
    </cofactor>
    <text evidence="17 20">Binds 1 heme b (iron(II)-protoporphyrin IX) group per subunit.</text>
</comment>
<keyword evidence="5 20" id="KW-0964">Secreted</keyword>
<comment type="cofactor">
    <cofactor evidence="17 20">
        <name>Ca(2+)</name>
        <dbReference type="ChEBI" id="CHEBI:29108"/>
    </cofactor>
    <text evidence="17 20">Binds 2 calcium ions per subunit.</text>
</comment>
<evidence type="ECO:0000256" key="5">
    <source>
        <dbReference type="ARBA" id="ARBA00022525"/>
    </source>
</evidence>
<evidence type="ECO:0000256" key="4">
    <source>
        <dbReference type="ARBA" id="ARBA00012313"/>
    </source>
</evidence>
<dbReference type="Pfam" id="PF00141">
    <property type="entry name" value="peroxidase"/>
    <property type="match status" value="1"/>
</dbReference>
<dbReference type="GO" id="GO:0042744">
    <property type="term" value="P:hydrogen peroxide catabolic process"/>
    <property type="evidence" value="ECO:0007669"/>
    <property type="project" value="UniProtKB-KW"/>
</dbReference>
<feature type="binding site" evidence="17">
    <location>
        <position position="310"/>
    </location>
    <ligand>
        <name>Ca(2+)</name>
        <dbReference type="ChEBI" id="CHEBI:29108"/>
        <label>2</label>
    </ligand>
</feature>
<evidence type="ECO:0000313" key="24">
    <source>
        <dbReference type="Proteomes" id="UP001374584"/>
    </source>
</evidence>
<feature type="signal peptide" evidence="20">
    <location>
        <begin position="1"/>
        <end position="22"/>
    </location>
</feature>
<dbReference type="InterPro" id="IPR002016">
    <property type="entry name" value="Haem_peroxidase"/>
</dbReference>
<evidence type="ECO:0000256" key="12">
    <source>
        <dbReference type="ARBA" id="ARBA00023004"/>
    </source>
</evidence>
<evidence type="ECO:0000256" key="19">
    <source>
        <dbReference type="PIRSR" id="PIRSR600823-5"/>
    </source>
</evidence>
<keyword evidence="9 20" id="KW-0732">Signal</keyword>
<evidence type="ECO:0000256" key="11">
    <source>
        <dbReference type="ARBA" id="ARBA00023002"/>
    </source>
</evidence>
<name>A0AAN9NDB3_PHACN</name>
<evidence type="ECO:0000256" key="13">
    <source>
        <dbReference type="ARBA" id="ARBA00023157"/>
    </source>
</evidence>
<feature type="active site" description="Proton acceptor" evidence="15">
    <location>
        <position position="119"/>
    </location>
</feature>
<feature type="disulfide bond" evidence="19">
    <location>
        <begin position="88"/>
        <end position="169"/>
    </location>
</feature>
<evidence type="ECO:0000313" key="23">
    <source>
        <dbReference type="EMBL" id="KAK7367823.1"/>
    </source>
</evidence>
<evidence type="ECO:0000256" key="21">
    <source>
        <dbReference type="SAM" id="MobiDB-lite"/>
    </source>
</evidence>
<evidence type="ECO:0000256" key="16">
    <source>
        <dbReference type="PIRSR" id="PIRSR600823-2"/>
    </source>
</evidence>
<feature type="binding site" evidence="17">
    <location>
        <position position="123"/>
    </location>
    <ligand>
        <name>Ca(2+)</name>
        <dbReference type="ChEBI" id="CHEBI:29108"/>
        <label>1</label>
    </ligand>
</feature>
<dbReference type="SUPFAM" id="SSF48113">
    <property type="entry name" value="Heme-dependent peroxidases"/>
    <property type="match status" value="1"/>
</dbReference>
<dbReference type="InterPro" id="IPR010255">
    <property type="entry name" value="Haem_peroxidase_sf"/>
</dbReference>
<keyword evidence="8 17" id="KW-0479">Metal-binding</keyword>
<evidence type="ECO:0000256" key="1">
    <source>
        <dbReference type="ARBA" id="ARBA00000189"/>
    </source>
</evidence>
<dbReference type="PROSITE" id="PS00435">
    <property type="entry name" value="PEROXIDASE_1"/>
    <property type="match status" value="1"/>
</dbReference>
<keyword evidence="14 20" id="KW-0376">Hydrogen peroxide</keyword>
<feature type="binding site" evidence="17">
    <location>
        <position position="305"/>
    </location>
    <ligand>
        <name>Ca(2+)</name>
        <dbReference type="ChEBI" id="CHEBI:29108"/>
        <label>2</label>
    </ligand>
</feature>
<dbReference type="EMBL" id="JAYMYR010000004">
    <property type="protein sequence ID" value="KAK7367823.1"/>
    <property type="molecule type" value="Genomic_DNA"/>
</dbReference>
<feature type="binding site" evidence="17">
    <location>
        <position position="120"/>
    </location>
    <ligand>
        <name>Ca(2+)</name>
        <dbReference type="ChEBI" id="CHEBI:29108"/>
        <label>1</label>
    </ligand>
</feature>
<feature type="region of interest" description="Disordered" evidence="21">
    <location>
        <begin position="46"/>
        <end position="66"/>
    </location>
</feature>
<feature type="binding site" description="axial binding residue" evidence="17">
    <location>
        <position position="248"/>
    </location>
    <ligand>
        <name>heme b</name>
        <dbReference type="ChEBI" id="CHEBI:60344"/>
    </ligand>
    <ligandPart>
        <name>Fe</name>
        <dbReference type="ChEBI" id="CHEBI:18248"/>
    </ligandPart>
</feature>
<keyword evidence="6 20" id="KW-0575">Peroxidase</keyword>
<keyword evidence="7 20" id="KW-0349">Heme</keyword>
<gene>
    <name evidence="23" type="ORF">VNO80_09841</name>
</gene>
<evidence type="ECO:0000256" key="2">
    <source>
        <dbReference type="ARBA" id="ARBA00002322"/>
    </source>
</evidence>
<comment type="function">
    <text evidence="2">Removal of H(2)O(2), oxidation of toxic reductants, biosynthesis and degradation of lignin, suberization, auxin catabolism, response to environmental stresses such as wounding, pathogen attack and oxidative stress. These functions might be dependent on each isozyme/isoform in each plant tissue.</text>
</comment>
<dbReference type="EC" id="1.11.1.7" evidence="4 20"/>
<evidence type="ECO:0000256" key="15">
    <source>
        <dbReference type="PIRSR" id="PIRSR600823-1"/>
    </source>
</evidence>
<dbReference type="CDD" id="cd00693">
    <property type="entry name" value="secretory_peroxidase"/>
    <property type="match status" value="1"/>
</dbReference>
<dbReference type="GO" id="GO:0140825">
    <property type="term" value="F:lactoperoxidase activity"/>
    <property type="evidence" value="ECO:0007669"/>
    <property type="project" value="UniProtKB-EC"/>
</dbReference>
<evidence type="ECO:0000256" key="7">
    <source>
        <dbReference type="ARBA" id="ARBA00022617"/>
    </source>
</evidence>